<dbReference type="PANTHER" id="PTHR30622">
    <property type="entry name" value="UNDECAPRENYL-DIPHOSPHATASE"/>
    <property type="match status" value="1"/>
</dbReference>
<evidence type="ECO:0000256" key="6">
    <source>
        <dbReference type="ARBA" id="ARBA00022692"/>
    </source>
</evidence>
<feature type="transmembrane region" description="Helical" evidence="14">
    <location>
        <begin position="137"/>
        <end position="158"/>
    </location>
</feature>
<feature type="transmembrane region" description="Helical" evidence="14">
    <location>
        <begin position="217"/>
        <end position="238"/>
    </location>
</feature>
<keyword evidence="8 14" id="KW-1133">Transmembrane helix</keyword>
<evidence type="ECO:0000256" key="3">
    <source>
        <dbReference type="ARBA" id="ARBA00012374"/>
    </source>
</evidence>
<evidence type="ECO:0000313" key="16">
    <source>
        <dbReference type="Proteomes" id="UP000321104"/>
    </source>
</evidence>
<evidence type="ECO:0000256" key="1">
    <source>
        <dbReference type="ARBA" id="ARBA00004651"/>
    </source>
</evidence>
<dbReference type="NCBIfam" id="NF001397">
    <property type="entry name" value="PRK00281.3-4"/>
    <property type="match status" value="1"/>
</dbReference>
<keyword evidence="7 14" id="KW-0378">Hydrolase</keyword>
<dbReference type="AlphaFoldDB" id="A0A6N3T2I6"/>
<comment type="similarity">
    <text evidence="2 14">Belongs to the UppP family.</text>
</comment>
<dbReference type="EMBL" id="BJXQ01000003">
    <property type="protein sequence ID" value="GEN02645.1"/>
    <property type="molecule type" value="Genomic_DNA"/>
</dbReference>
<name>A0A6N3T2I6_9PROT</name>
<proteinExistence type="inferred from homology"/>
<reference evidence="15 16" key="1">
    <citation type="submission" date="2019-07" db="EMBL/GenBank/DDBJ databases">
        <title>Whole genome shotgun sequence of Acetobacter indonesiensis NBRC 16471.</title>
        <authorList>
            <person name="Hosoyama A."/>
            <person name="Uohara A."/>
            <person name="Ohji S."/>
            <person name="Ichikawa N."/>
        </authorList>
    </citation>
    <scope>NUCLEOTIDE SEQUENCE [LARGE SCALE GENOMIC DNA]</scope>
    <source>
        <strain evidence="15 16">NBRC 16471</strain>
    </source>
</reference>
<keyword evidence="14" id="KW-0573">Peptidoglycan synthesis</keyword>
<dbReference type="Proteomes" id="UP000321104">
    <property type="component" value="Unassembled WGS sequence"/>
</dbReference>
<comment type="subcellular location">
    <subcellularLocation>
        <location evidence="1 14">Cell membrane</location>
        <topology evidence="1 14">Multi-pass membrane protein</topology>
    </subcellularLocation>
</comment>
<evidence type="ECO:0000256" key="9">
    <source>
        <dbReference type="ARBA" id="ARBA00023136"/>
    </source>
</evidence>
<dbReference type="EC" id="3.6.1.27" evidence="3 14"/>
<feature type="transmembrane region" description="Helical" evidence="14">
    <location>
        <begin position="109"/>
        <end position="131"/>
    </location>
</feature>
<keyword evidence="14" id="KW-0133">Cell shape</keyword>
<comment type="caution">
    <text evidence="15">The sequence shown here is derived from an EMBL/GenBank/DDBJ whole genome shotgun (WGS) entry which is preliminary data.</text>
</comment>
<dbReference type="PANTHER" id="PTHR30622:SF2">
    <property type="entry name" value="UNDECAPRENYL-DIPHOSPHATASE"/>
    <property type="match status" value="1"/>
</dbReference>
<evidence type="ECO:0000256" key="7">
    <source>
        <dbReference type="ARBA" id="ARBA00022801"/>
    </source>
</evidence>
<evidence type="ECO:0000313" key="15">
    <source>
        <dbReference type="EMBL" id="GEN02645.1"/>
    </source>
</evidence>
<protein>
    <recommendedName>
        <fullName evidence="4 14">Undecaprenyl-diphosphatase</fullName>
        <ecNumber evidence="3 14">3.6.1.27</ecNumber>
    </recommendedName>
    <alternativeName>
        <fullName evidence="12 14">Bacitracin resistance protein</fullName>
    </alternativeName>
    <alternativeName>
        <fullName evidence="11 14">Undecaprenyl pyrophosphate phosphatase</fullName>
    </alternativeName>
</protein>
<feature type="transmembrane region" description="Helical" evidence="14">
    <location>
        <begin position="179"/>
        <end position="197"/>
    </location>
</feature>
<feature type="transmembrane region" description="Helical" evidence="14">
    <location>
        <begin position="16"/>
        <end position="34"/>
    </location>
</feature>
<organism evidence="15 16">
    <name type="scientific">Acetobacter indonesiensis</name>
    <dbReference type="NCBI Taxonomy" id="104101"/>
    <lineage>
        <taxon>Bacteria</taxon>
        <taxon>Pseudomonadati</taxon>
        <taxon>Pseudomonadota</taxon>
        <taxon>Alphaproteobacteria</taxon>
        <taxon>Acetobacterales</taxon>
        <taxon>Acetobacteraceae</taxon>
        <taxon>Acetobacter</taxon>
    </lineage>
</organism>
<dbReference type="GO" id="GO:0050380">
    <property type="term" value="F:undecaprenyl-diphosphatase activity"/>
    <property type="evidence" value="ECO:0007669"/>
    <property type="project" value="UniProtKB-UniRule"/>
</dbReference>
<evidence type="ECO:0000256" key="8">
    <source>
        <dbReference type="ARBA" id="ARBA00022989"/>
    </source>
</evidence>
<dbReference type="GO" id="GO:0046677">
    <property type="term" value="P:response to antibiotic"/>
    <property type="evidence" value="ECO:0007669"/>
    <property type="project" value="UniProtKB-UniRule"/>
</dbReference>
<evidence type="ECO:0000256" key="14">
    <source>
        <dbReference type="HAMAP-Rule" id="MF_01006"/>
    </source>
</evidence>
<feature type="transmembrane region" description="Helical" evidence="14">
    <location>
        <begin position="250"/>
        <end position="274"/>
    </location>
</feature>
<dbReference type="Pfam" id="PF02673">
    <property type="entry name" value="BacA"/>
    <property type="match status" value="1"/>
</dbReference>
<feature type="transmembrane region" description="Helical" evidence="14">
    <location>
        <begin position="286"/>
        <end position="304"/>
    </location>
</feature>
<accession>A0A6N3T2I6</accession>
<keyword evidence="5 14" id="KW-1003">Cell membrane</keyword>
<evidence type="ECO:0000256" key="5">
    <source>
        <dbReference type="ARBA" id="ARBA00022475"/>
    </source>
</evidence>
<gene>
    <name evidence="15" type="primary">uppP1</name>
    <name evidence="14" type="synonym">uppP</name>
    <name evidence="15" type="ORF">AIN02nite_06700</name>
</gene>
<dbReference type="GO" id="GO:0071555">
    <property type="term" value="P:cell wall organization"/>
    <property type="evidence" value="ECO:0007669"/>
    <property type="project" value="UniProtKB-KW"/>
</dbReference>
<keyword evidence="14" id="KW-0961">Cell wall biogenesis/degradation</keyword>
<dbReference type="GO" id="GO:0005886">
    <property type="term" value="C:plasma membrane"/>
    <property type="evidence" value="ECO:0007669"/>
    <property type="project" value="UniProtKB-SubCell"/>
</dbReference>
<keyword evidence="9 14" id="KW-0472">Membrane</keyword>
<dbReference type="HAMAP" id="MF_01006">
    <property type="entry name" value="Undec_diphosphatase"/>
    <property type="match status" value="1"/>
</dbReference>
<dbReference type="GO" id="GO:0008360">
    <property type="term" value="P:regulation of cell shape"/>
    <property type="evidence" value="ECO:0007669"/>
    <property type="project" value="UniProtKB-KW"/>
</dbReference>
<comment type="miscellaneous">
    <text evidence="14">Bacitracin is thought to be involved in the inhibition of peptidoglycan synthesis by sequestering undecaprenyl diphosphate, thereby reducing the pool of lipid carrier available.</text>
</comment>
<dbReference type="GO" id="GO:0009252">
    <property type="term" value="P:peptidoglycan biosynthetic process"/>
    <property type="evidence" value="ECO:0007669"/>
    <property type="project" value="UniProtKB-KW"/>
</dbReference>
<sequence length="305" mass="32997">MLAAGGLLVQGQAWSGQIWVFVAMSFIQAIFIAILQGATELFPVSSLGHAVILPALLHWSYDLHDVTFLPFLVMLHLGTSVALLIFFWKDWVALLRGAAGLLGPRLQMESLHILFLLVVATIPAVVIGGLFEHLLRSLFGSASSAAIFLFLNGIMLLLAEKLRGAGGRFGARAVADMTMRDAVVIGLFQCIAFFPGFSRSGATICGGLIRGLRHDTAARFSFLMAEPVIIAATVREAFKMRSMPIDAAQMHLALIAAVISGVTALASTAFLMRYFRDHDRWALSPFAYYCMVAGAIATVVLHFGR</sequence>
<evidence type="ECO:0000256" key="4">
    <source>
        <dbReference type="ARBA" id="ARBA00021581"/>
    </source>
</evidence>
<evidence type="ECO:0000256" key="10">
    <source>
        <dbReference type="ARBA" id="ARBA00023251"/>
    </source>
</evidence>
<evidence type="ECO:0000256" key="11">
    <source>
        <dbReference type="ARBA" id="ARBA00032707"/>
    </source>
</evidence>
<feature type="transmembrane region" description="Helical" evidence="14">
    <location>
        <begin position="67"/>
        <end position="88"/>
    </location>
</feature>
<evidence type="ECO:0000256" key="13">
    <source>
        <dbReference type="ARBA" id="ARBA00047594"/>
    </source>
</evidence>
<keyword evidence="10 14" id="KW-0046">Antibiotic resistance</keyword>
<evidence type="ECO:0000256" key="12">
    <source>
        <dbReference type="ARBA" id="ARBA00032932"/>
    </source>
</evidence>
<keyword evidence="6 14" id="KW-0812">Transmembrane</keyword>
<evidence type="ECO:0000256" key="2">
    <source>
        <dbReference type="ARBA" id="ARBA00010621"/>
    </source>
</evidence>
<comment type="catalytic activity">
    <reaction evidence="13 14">
        <text>di-trans,octa-cis-undecaprenyl diphosphate + H2O = di-trans,octa-cis-undecaprenyl phosphate + phosphate + H(+)</text>
        <dbReference type="Rhea" id="RHEA:28094"/>
        <dbReference type="ChEBI" id="CHEBI:15377"/>
        <dbReference type="ChEBI" id="CHEBI:15378"/>
        <dbReference type="ChEBI" id="CHEBI:43474"/>
        <dbReference type="ChEBI" id="CHEBI:58405"/>
        <dbReference type="ChEBI" id="CHEBI:60392"/>
        <dbReference type="EC" id="3.6.1.27"/>
    </reaction>
</comment>
<dbReference type="InterPro" id="IPR003824">
    <property type="entry name" value="UppP"/>
</dbReference>
<comment type="function">
    <text evidence="14">Catalyzes the dephosphorylation of undecaprenyl diphosphate (UPP). Confers resistance to bacitracin.</text>
</comment>